<feature type="region of interest" description="Disordered" evidence="2">
    <location>
        <begin position="80"/>
        <end position="101"/>
    </location>
</feature>
<sequence length="194" mass="21750">MPERHYRAVLQIVNAENMKSLIRLRNAQHGDLRQPSAGSLADKLRLVRPEHECAAEALNFLTDTGDYTCVDSPDELGAHRRAVTDQGLTTTGPKSARKDDSRPITASSYIFLGNIEMKIDALEHDLAAATERLEAAHLAMTSKEDELEEHRQRLRACEEIRGFTHWSEVDVATAQPSWTASTTKSERSRTKTRI</sequence>
<evidence type="ECO:0000313" key="3">
    <source>
        <dbReference type="EMBL" id="ODQ98149.1"/>
    </source>
</evidence>
<dbReference type="Proteomes" id="UP000094224">
    <property type="component" value="Unassembled WGS sequence"/>
</dbReference>
<evidence type="ECO:0000256" key="1">
    <source>
        <dbReference type="SAM" id="Coils"/>
    </source>
</evidence>
<dbReference type="AlphaFoldDB" id="A0A1E3S7M8"/>
<dbReference type="EMBL" id="MIHC01000103">
    <property type="protein sequence ID" value="ODQ98149.1"/>
    <property type="molecule type" value="Genomic_DNA"/>
</dbReference>
<protein>
    <submittedName>
        <fullName evidence="3">Uncharacterized protein</fullName>
    </submittedName>
</protein>
<proteinExistence type="predicted"/>
<feature type="region of interest" description="Disordered" evidence="2">
    <location>
        <begin position="175"/>
        <end position="194"/>
    </location>
</feature>
<reference evidence="4" key="1">
    <citation type="submission" date="2016-09" db="EMBL/GenBank/DDBJ databases">
        <authorList>
            <person name="Greninger A.L."/>
            <person name="Jerome K.R."/>
            <person name="Mcnair B."/>
            <person name="Wallis C."/>
            <person name="Fang F."/>
        </authorList>
    </citation>
    <scope>NUCLEOTIDE SEQUENCE [LARGE SCALE GENOMIC DNA]</scope>
    <source>
        <strain evidence="4">BC1_M4</strain>
    </source>
</reference>
<evidence type="ECO:0000256" key="2">
    <source>
        <dbReference type="SAM" id="MobiDB-lite"/>
    </source>
</evidence>
<feature type="compositionally biased region" description="Basic and acidic residues" evidence="2">
    <location>
        <begin position="184"/>
        <end position="194"/>
    </location>
</feature>
<evidence type="ECO:0000313" key="4">
    <source>
        <dbReference type="Proteomes" id="UP000094224"/>
    </source>
</evidence>
<gene>
    <name evidence="3" type="ORF">BHQ21_26025</name>
</gene>
<organism evidence="3 4">
    <name type="scientific">Mycobacterium sherrisii</name>
    <dbReference type="NCBI Taxonomy" id="243061"/>
    <lineage>
        <taxon>Bacteria</taxon>
        <taxon>Bacillati</taxon>
        <taxon>Actinomycetota</taxon>
        <taxon>Actinomycetes</taxon>
        <taxon>Mycobacteriales</taxon>
        <taxon>Mycobacteriaceae</taxon>
        <taxon>Mycobacterium</taxon>
        <taxon>Mycobacterium simiae complex</taxon>
    </lineage>
</organism>
<keyword evidence="4" id="KW-1185">Reference proteome</keyword>
<accession>A0A1E3S7M8</accession>
<feature type="coiled-coil region" evidence="1">
    <location>
        <begin position="112"/>
        <end position="160"/>
    </location>
</feature>
<keyword evidence="1" id="KW-0175">Coiled coil</keyword>
<name>A0A1E3S7M8_9MYCO</name>
<comment type="caution">
    <text evidence="3">The sequence shown here is derived from an EMBL/GenBank/DDBJ whole genome shotgun (WGS) entry which is preliminary data.</text>
</comment>